<accession>A0A1V8SGR6</accession>
<dbReference type="Gene3D" id="3.90.180.10">
    <property type="entry name" value="Medium-chain alcohol dehydrogenases, catalytic domain"/>
    <property type="match status" value="1"/>
</dbReference>
<evidence type="ECO:0000313" key="8">
    <source>
        <dbReference type="Proteomes" id="UP000192596"/>
    </source>
</evidence>
<evidence type="ECO:0000256" key="2">
    <source>
        <dbReference type="ARBA" id="ARBA00011245"/>
    </source>
</evidence>
<keyword evidence="3" id="KW-0547">Nucleotide-binding</keyword>
<gene>
    <name evidence="7" type="ORF">B0A48_15555</name>
</gene>
<keyword evidence="4" id="KW-0521">NADP</keyword>
<proteinExistence type="inferred from homology"/>
<comment type="similarity">
    <text evidence="1">Belongs to the zinc-containing alcohol dehydrogenase family.</text>
</comment>
<evidence type="ECO:0000256" key="1">
    <source>
        <dbReference type="ARBA" id="ARBA00008072"/>
    </source>
</evidence>
<evidence type="ECO:0000256" key="3">
    <source>
        <dbReference type="ARBA" id="ARBA00022741"/>
    </source>
</evidence>
<dbReference type="OrthoDB" id="48317at2759"/>
<protein>
    <recommendedName>
        <fullName evidence="6">Enoyl reductase (ER) domain-containing protein</fullName>
    </recommendedName>
</protein>
<dbReference type="GO" id="GO:0000166">
    <property type="term" value="F:nucleotide binding"/>
    <property type="evidence" value="ECO:0007669"/>
    <property type="project" value="UniProtKB-KW"/>
</dbReference>
<evidence type="ECO:0000259" key="6">
    <source>
        <dbReference type="SMART" id="SM00829"/>
    </source>
</evidence>
<reference evidence="8" key="1">
    <citation type="submission" date="2017-03" db="EMBL/GenBank/DDBJ databases">
        <title>Genomes of endolithic fungi from Antarctica.</title>
        <authorList>
            <person name="Coleine C."/>
            <person name="Masonjones S."/>
            <person name="Stajich J.E."/>
        </authorList>
    </citation>
    <scope>NUCLEOTIDE SEQUENCE [LARGE SCALE GENOMIC DNA]</scope>
    <source>
        <strain evidence="8">CCFEE 5527</strain>
    </source>
</reference>
<dbReference type="InterPro" id="IPR011032">
    <property type="entry name" value="GroES-like_sf"/>
</dbReference>
<dbReference type="InterPro" id="IPR047122">
    <property type="entry name" value="Trans-enoyl_RdTase-like"/>
</dbReference>
<dbReference type="AlphaFoldDB" id="A0A1V8SGR6"/>
<keyword evidence="8" id="KW-1185">Reference proteome</keyword>
<dbReference type="EMBL" id="NAJO01000047">
    <property type="protein sequence ID" value="OQN98279.1"/>
    <property type="molecule type" value="Genomic_DNA"/>
</dbReference>
<comment type="subunit">
    <text evidence="2">Monomer.</text>
</comment>
<dbReference type="Proteomes" id="UP000192596">
    <property type="component" value="Unassembled WGS sequence"/>
</dbReference>
<organism evidence="7 8">
    <name type="scientific">Cryoendolithus antarcticus</name>
    <dbReference type="NCBI Taxonomy" id="1507870"/>
    <lineage>
        <taxon>Eukaryota</taxon>
        <taxon>Fungi</taxon>
        <taxon>Dikarya</taxon>
        <taxon>Ascomycota</taxon>
        <taxon>Pezizomycotina</taxon>
        <taxon>Dothideomycetes</taxon>
        <taxon>Dothideomycetidae</taxon>
        <taxon>Cladosporiales</taxon>
        <taxon>Cladosporiaceae</taxon>
        <taxon>Cryoendolithus</taxon>
    </lineage>
</organism>
<dbReference type="CDD" id="cd08249">
    <property type="entry name" value="enoyl_reductase_like"/>
    <property type="match status" value="1"/>
</dbReference>
<comment type="caution">
    <text evidence="7">The sequence shown here is derived from an EMBL/GenBank/DDBJ whole genome shotgun (WGS) entry which is preliminary data.</text>
</comment>
<keyword evidence="5" id="KW-0560">Oxidoreductase</keyword>
<dbReference type="PANTHER" id="PTHR45348:SF1">
    <property type="entry name" value="TRANS-ENOYL REDUCTASE STHE"/>
    <property type="match status" value="1"/>
</dbReference>
<dbReference type="InterPro" id="IPR013149">
    <property type="entry name" value="ADH-like_C"/>
</dbReference>
<dbReference type="SMART" id="SM00829">
    <property type="entry name" value="PKS_ER"/>
    <property type="match status" value="1"/>
</dbReference>
<name>A0A1V8SGR6_9PEZI</name>
<dbReference type="InterPro" id="IPR013154">
    <property type="entry name" value="ADH-like_N"/>
</dbReference>
<evidence type="ECO:0000256" key="5">
    <source>
        <dbReference type="ARBA" id="ARBA00023002"/>
    </source>
</evidence>
<dbReference type="Pfam" id="PF00107">
    <property type="entry name" value="ADH_zinc_N"/>
    <property type="match status" value="1"/>
</dbReference>
<feature type="domain" description="Enoyl reductase (ER)" evidence="6">
    <location>
        <begin position="14"/>
        <end position="350"/>
    </location>
</feature>
<dbReference type="InParanoid" id="A0A1V8SGR6"/>
<sequence>MANMANTVAKCIGGESDDGTFKVSQDAHVPPLKSDEFYIKTEAVAVNPSDTKMLGDFQTKGGILGTDYAGTVVAVGSEVTDVIIGDRVCGATHAMHANRPDRGAFGQYNVSAGKIWLKLPAGTSIEAGASLPAGLCTAGQAIRQLGLPLPDAPAEKPKKVLVYGGSTATGTLAIQLLKLANLIPITTCSPKNFDLVKSYGAAEVYDYRSPGCAELIRKDTANNLAYTIDCITTPESTTFCYAALGRAGGRYVSLDPYSAFAANRKAVKGSWVLGPAIFGDKSSWPAPYGRKGDEELRDFGTKLFQVCQRLIEKGELRGHPLKVIEGGWEKVLEGMELVKAGTLSGEKAVVRLVGM</sequence>
<dbReference type="Gene3D" id="3.40.50.720">
    <property type="entry name" value="NAD(P)-binding Rossmann-like Domain"/>
    <property type="match status" value="1"/>
</dbReference>
<dbReference type="SUPFAM" id="SSF50129">
    <property type="entry name" value="GroES-like"/>
    <property type="match status" value="1"/>
</dbReference>
<evidence type="ECO:0000256" key="4">
    <source>
        <dbReference type="ARBA" id="ARBA00022857"/>
    </source>
</evidence>
<dbReference type="GO" id="GO:0016651">
    <property type="term" value="F:oxidoreductase activity, acting on NAD(P)H"/>
    <property type="evidence" value="ECO:0007669"/>
    <property type="project" value="InterPro"/>
</dbReference>
<dbReference type="STRING" id="1507870.A0A1V8SGR6"/>
<dbReference type="SUPFAM" id="SSF51735">
    <property type="entry name" value="NAD(P)-binding Rossmann-fold domains"/>
    <property type="match status" value="1"/>
</dbReference>
<dbReference type="PANTHER" id="PTHR45348">
    <property type="entry name" value="HYPOTHETICAL OXIDOREDUCTASE (EUROFUNG)"/>
    <property type="match status" value="1"/>
</dbReference>
<evidence type="ECO:0000313" key="7">
    <source>
        <dbReference type="EMBL" id="OQN98279.1"/>
    </source>
</evidence>
<dbReference type="Pfam" id="PF08240">
    <property type="entry name" value="ADH_N"/>
    <property type="match status" value="1"/>
</dbReference>
<dbReference type="InterPro" id="IPR020843">
    <property type="entry name" value="ER"/>
</dbReference>
<dbReference type="InterPro" id="IPR036291">
    <property type="entry name" value="NAD(P)-bd_dom_sf"/>
</dbReference>